<accession>A0A382WFV4</accession>
<proteinExistence type="predicted"/>
<feature type="domain" description="PseI/NeuA/B-like" evidence="1">
    <location>
        <begin position="35"/>
        <end position="236"/>
    </location>
</feature>
<name>A0A382WFV4_9ZZZZ</name>
<dbReference type="NCBIfam" id="TIGR03586">
    <property type="entry name" value="PseI"/>
    <property type="match status" value="1"/>
</dbReference>
<dbReference type="AlphaFoldDB" id="A0A382WFV4"/>
<dbReference type="Pfam" id="PF03102">
    <property type="entry name" value="NeuB"/>
    <property type="match status" value="1"/>
</dbReference>
<dbReference type="GO" id="GO:0047444">
    <property type="term" value="F:N-acylneuraminate-9-phosphate synthase activity"/>
    <property type="evidence" value="ECO:0007669"/>
    <property type="project" value="TreeGrafter"/>
</dbReference>
<dbReference type="InterPro" id="IPR051690">
    <property type="entry name" value="PseI-like"/>
</dbReference>
<organism evidence="2">
    <name type="scientific">marine metagenome</name>
    <dbReference type="NCBI Taxonomy" id="408172"/>
    <lineage>
        <taxon>unclassified sequences</taxon>
        <taxon>metagenomes</taxon>
        <taxon>ecological metagenomes</taxon>
    </lineage>
</organism>
<dbReference type="InterPro" id="IPR013132">
    <property type="entry name" value="PseI/NeuA/B-like_N"/>
</dbReference>
<gene>
    <name evidence="2" type="ORF">METZ01_LOCUS410338</name>
</gene>
<reference evidence="2" key="1">
    <citation type="submission" date="2018-05" db="EMBL/GenBank/DDBJ databases">
        <authorList>
            <person name="Lanie J.A."/>
            <person name="Ng W.-L."/>
            <person name="Kazmierczak K.M."/>
            <person name="Andrzejewski T.M."/>
            <person name="Davidsen T.M."/>
            <person name="Wayne K.J."/>
            <person name="Tettelin H."/>
            <person name="Glass J.I."/>
            <person name="Rusch D."/>
            <person name="Podicherti R."/>
            <person name="Tsui H.-C.T."/>
            <person name="Winkler M.E."/>
        </authorList>
    </citation>
    <scope>NUCLEOTIDE SEQUENCE</scope>
</reference>
<dbReference type="InterPro" id="IPR020030">
    <property type="entry name" value="Pseudaminic_synth_PseI"/>
</dbReference>
<dbReference type="EMBL" id="UINC01159413">
    <property type="protein sequence ID" value="SVD57484.1"/>
    <property type="molecule type" value="Genomic_DNA"/>
</dbReference>
<dbReference type="InterPro" id="IPR013785">
    <property type="entry name" value="Aldolase_TIM"/>
</dbReference>
<dbReference type="GO" id="GO:0016051">
    <property type="term" value="P:carbohydrate biosynthetic process"/>
    <property type="evidence" value="ECO:0007669"/>
    <property type="project" value="InterPro"/>
</dbReference>
<dbReference type="PANTHER" id="PTHR42966:SF2">
    <property type="entry name" value="PSEUDAMINIC ACID SYNTHASE"/>
    <property type="match status" value="1"/>
</dbReference>
<sequence>MIKINEREIGIDHPPYIVAELSANHNGDFDRAIEIINIAKGQGADAIKLQTYTADTMTIDSDSADFQIDNGLWKGYNLYELYKWAQTPFEWHQDLFEHSKKIGLTCFSTPFDETAVDLLEDLNTPAYKIASFEATDLPLVKYAASTKKPLIISTGMANFDEIAEVVETARDSGCKQLILLHCVSSYPASEELYNLNTIPDLAMKFDVDVGLSDHTMGIDTSLSGIVLGACLIEKHV</sequence>
<feature type="non-terminal residue" evidence="2">
    <location>
        <position position="236"/>
    </location>
</feature>
<evidence type="ECO:0000259" key="1">
    <source>
        <dbReference type="Pfam" id="PF03102"/>
    </source>
</evidence>
<evidence type="ECO:0000313" key="2">
    <source>
        <dbReference type="EMBL" id="SVD57484.1"/>
    </source>
</evidence>
<dbReference type="SUPFAM" id="SSF51569">
    <property type="entry name" value="Aldolase"/>
    <property type="match status" value="1"/>
</dbReference>
<protein>
    <recommendedName>
        <fullName evidence="1">PseI/NeuA/B-like domain-containing protein</fullName>
    </recommendedName>
</protein>
<dbReference type="PANTHER" id="PTHR42966">
    <property type="entry name" value="N-ACETYLNEURAMINATE SYNTHASE"/>
    <property type="match status" value="1"/>
</dbReference>
<dbReference type="Gene3D" id="3.20.20.70">
    <property type="entry name" value="Aldolase class I"/>
    <property type="match status" value="1"/>
</dbReference>